<keyword evidence="8" id="KW-1185">Reference proteome</keyword>
<dbReference type="InterPro" id="IPR020598">
    <property type="entry name" value="rRNA_Ade_methylase_Trfase_N"/>
</dbReference>
<dbReference type="CDD" id="cd02440">
    <property type="entry name" value="AdoMet_MTases"/>
    <property type="match status" value="1"/>
</dbReference>
<feature type="domain" description="Ribosomal RNA adenine methylase transferase N-terminal" evidence="6">
    <location>
        <begin position="23"/>
        <end position="188"/>
    </location>
</feature>
<dbReference type="AlphaFoldDB" id="A0A2T0PTP0"/>
<feature type="binding site" evidence="5">
    <location>
        <position position="89"/>
    </location>
    <ligand>
        <name>S-adenosyl-L-methionine</name>
        <dbReference type="ChEBI" id="CHEBI:59789"/>
    </ligand>
</feature>
<gene>
    <name evidence="7" type="ORF">CLV72_11024</name>
</gene>
<comment type="similarity">
    <text evidence="5">Belongs to the class I-like SAM-binding methyltransferase superfamily. rRNA adenine N(6)-methyltransferase family.</text>
</comment>
<evidence type="ECO:0000313" key="7">
    <source>
        <dbReference type="EMBL" id="PRX92264.1"/>
    </source>
</evidence>
<feature type="binding site" evidence="5">
    <location>
        <position position="43"/>
    </location>
    <ligand>
        <name>S-adenosyl-L-methionine</name>
        <dbReference type="ChEBI" id="CHEBI:59789"/>
    </ligand>
</feature>
<sequence length="273" mass="28846">MTRRGRGLPASAAGTHFLQSRAVAAALVRSAAPGSGDLVLDLGAGAGAVTAPLADTGARVLAVERNPAFARRLARRFGAHERVRVVHDDLRTVPLPRRPFQVVASIPFAVSTALLRRLLGPPGTRLSGADLIVEWGLARRITRPVPRDLETAWWAARFELCVRARVPADRFAPAPSVDAAHLVVRRRADMGAGAVRGAYALLEAAYATPAAPARAVLGAFVARRDTHRLLAGAGAAPATPAGELTVAQWRALARAASREGTPWPALPRRLDRG</sequence>
<accession>A0A2T0PTP0</accession>
<evidence type="ECO:0000256" key="3">
    <source>
        <dbReference type="ARBA" id="ARBA00022691"/>
    </source>
</evidence>
<evidence type="ECO:0000313" key="8">
    <source>
        <dbReference type="Proteomes" id="UP000237846"/>
    </source>
</evidence>
<dbReference type="PROSITE" id="PS51689">
    <property type="entry name" value="SAM_RNA_A_N6_MT"/>
    <property type="match status" value="1"/>
</dbReference>
<dbReference type="RefSeq" id="WP_106252346.1">
    <property type="nucleotide sequence ID" value="NZ_PVZC01000010.1"/>
</dbReference>
<dbReference type="EMBL" id="PVZC01000010">
    <property type="protein sequence ID" value="PRX92264.1"/>
    <property type="molecule type" value="Genomic_DNA"/>
</dbReference>
<dbReference type="PANTHER" id="PTHR11727:SF7">
    <property type="entry name" value="DIMETHYLADENOSINE TRANSFERASE-RELATED"/>
    <property type="match status" value="1"/>
</dbReference>
<keyword evidence="3 5" id="KW-0949">S-adenosyl-L-methionine</keyword>
<dbReference type="InterPro" id="IPR029063">
    <property type="entry name" value="SAM-dependent_MTases_sf"/>
</dbReference>
<protein>
    <submittedName>
        <fullName evidence="7">23S rRNA (Adenine-N6)-dimethyltransferase</fullName>
    </submittedName>
</protein>
<evidence type="ECO:0000256" key="5">
    <source>
        <dbReference type="PROSITE-ProRule" id="PRU01026"/>
    </source>
</evidence>
<dbReference type="Proteomes" id="UP000237846">
    <property type="component" value="Unassembled WGS sequence"/>
</dbReference>
<evidence type="ECO:0000256" key="1">
    <source>
        <dbReference type="ARBA" id="ARBA00022603"/>
    </source>
</evidence>
<dbReference type="GO" id="GO:0003723">
    <property type="term" value="F:RNA binding"/>
    <property type="evidence" value="ECO:0007669"/>
    <property type="project" value="UniProtKB-UniRule"/>
</dbReference>
<keyword evidence="4 5" id="KW-0694">RNA-binding</keyword>
<dbReference type="Gene3D" id="3.40.50.150">
    <property type="entry name" value="Vaccinia Virus protein VP39"/>
    <property type="match status" value="1"/>
</dbReference>
<dbReference type="GO" id="GO:0000179">
    <property type="term" value="F:rRNA (adenine-N6,N6-)-dimethyltransferase activity"/>
    <property type="evidence" value="ECO:0007669"/>
    <property type="project" value="UniProtKB-UniRule"/>
</dbReference>
<keyword evidence="2 5" id="KW-0808">Transferase</keyword>
<dbReference type="OrthoDB" id="3616874at2"/>
<dbReference type="SUPFAM" id="SSF53335">
    <property type="entry name" value="S-adenosyl-L-methionine-dependent methyltransferases"/>
    <property type="match status" value="1"/>
</dbReference>
<evidence type="ECO:0000256" key="2">
    <source>
        <dbReference type="ARBA" id="ARBA00022679"/>
    </source>
</evidence>
<feature type="binding site" evidence="5">
    <location>
        <position position="16"/>
    </location>
    <ligand>
        <name>S-adenosyl-L-methionine</name>
        <dbReference type="ChEBI" id="CHEBI:59789"/>
    </ligand>
</feature>
<feature type="binding site" evidence="5">
    <location>
        <position position="105"/>
    </location>
    <ligand>
        <name>S-adenosyl-L-methionine</name>
        <dbReference type="ChEBI" id="CHEBI:59789"/>
    </ligand>
</feature>
<dbReference type="Pfam" id="PF00398">
    <property type="entry name" value="RrnaAD"/>
    <property type="match status" value="1"/>
</dbReference>
<dbReference type="InterPro" id="IPR001737">
    <property type="entry name" value="KsgA/Erm"/>
</dbReference>
<comment type="caution">
    <text evidence="7">The sequence shown here is derived from an EMBL/GenBank/DDBJ whole genome shotgun (WGS) entry which is preliminary data.</text>
</comment>
<proteinExistence type="inferred from homology"/>
<reference evidence="7 8" key="1">
    <citation type="submission" date="2018-03" db="EMBL/GenBank/DDBJ databases">
        <title>Genomic Encyclopedia of Archaeal and Bacterial Type Strains, Phase II (KMG-II): from individual species to whole genera.</title>
        <authorList>
            <person name="Goeker M."/>
        </authorList>
    </citation>
    <scope>NUCLEOTIDE SEQUENCE [LARGE SCALE GENOMIC DNA]</scope>
    <source>
        <strain evidence="7 8">DSM 45601</strain>
    </source>
</reference>
<keyword evidence="1 5" id="KW-0489">Methyltransferase</keyword>
<feature type="binding site" evidence="5">
    <location>
        <position position="18"/>
    </location>
    <ligand>
        <name>S-adenosyl-L-methionine</name>
        <dbReference type="ChEBI" id="CHEBI:59789"/>
    </ligand>
</feature>
<dbReference type="SMART" id="SM00650">
    <property type="entry name" value="rADc"/>
    <property type="match status" value="1"/>
</dbReference>
<name>A0A2T0PTP0_9ACTN</name>
<dbReference type="PANTHER" id="PTHR11727">
    <property type="entry name" value="DIMETHYLADENOSINE TRANSFERASE"/>
    <property type="match status" value="1"/>
</dbReference>
<feature type="binding site" evidence="5">
    <location>
        <position position="64"/>
    </location>
    <ligand>
        <name>S-adenosyl-L-methionine</name>
        <dbReference type="ChEBI" id="CHEBI:59789"/>
    </ligand>
</feature>
<evidence type="ECO:0000256" key="4">
    <source>
        <dbReference type="ARBA" id="ARBA00022884"/>
    </source>
</evidence>
<dbReference type="GO" id="GO:0005829">
    <property type="term" value="C:cytosol"/>
    <property type="evidence" value="ECO:0007669"/>
    <property type="project" value="TreeGrafter"/>
</dbReference>
<evidence type="ECO:0000259" key="6">
    <source>
        <dbReference type="SMART" id="SM00650"/>
    </source>
</evidence>
<organism evidence="7 8">
    <name type="scientific">Allonocardiopsis opalescens</name>
    <dbReference type="NCBI Taxonomy" id="1144618"/>
    <lineage>
        <taxon>Bacteria</taxon>
        <taxon>Bacillati</taxon>
        <taxon>Actinomycetota</taxon>
        <taxon>Actinomycetes</taxon>
        <taxon>Streptosporangiales</taxon>
        <taxon>Allonocardiopsis</taxon>
    </lineage>
</organism>